<evidence type="ECO:0000313" key="3">
    <source>
        <dbReference type="Proteomes" id="UP000001514"/>
    </source>
</evidence>
<dbReference type="Gramene" id="EFJ19360">
    <property type="protein sequence ID" value="EFJ19360"/>
    <property type="gene ID" value="SELMODRAFT_419193"/>
</dbReference>
<keyword evidence="1" id="KW-0472">Membrane</keyword>
<dbReference type="EMBL" id="GL377606">
    <property type="protein sequence ID" value="EFJ19360.1"/>
    <property type="molecule type" value="Genomic_DNA"/>
</dbReference>
<dbReference type="AlphaFoldDB" id="D8S852"/>
<organism evidence="3">
    <name type="scientific">Selaginella moellendorffii</name>
    <name type="common">Spikemoss</name>
    <dbReference type="NCBI Taxonomy" id="88036"/>
    <lineage>
        <taxon>Eukaryota</taxon>
        <taxon>Viridiplantae</taxon>
        <taxon>Streptophyta</taxon>
        <taxon>Embryophyta</taxon>
        <taxon>Tracheophyta</taxon>
        <taxon>Lycopodiopsida</taxon>
        <taxon>Selaginellales</taxon>
        <taxon>Selaginellaceae</taxon>
        <taxon>Selaginella</taxon>
    </lineage>
</organism>
<dbReference type="Proteomes" id="UP000001514">
    <property type="component" value="Unassembled WGS sequence"/>
</dbReference>
<protein>
    <submittedName>
        <fullName evidence="2">Uncharacterized protein</fullName>
    </submittedName>
</protein>
<dbReference type="HOGENOM" id="CLU_1589246_0_0_1"/>
<reference evidence="2 3" key="1">
    <citation type="journal article" date="2011" name="Science">
        <title>The Selaginella genome identifies genetic changes associated with the evolution of vascular plants.</title>
        <authorList>
            <person name="Banks J.A."/>
            <person name="Nishiyama T."/>
            <person name="Hasebe M."/>
            <person name="Bowman J.L."/>
            <person name="Gribskov M."/>
            <person name="dePamphilis C."/>
            <person name="Albert V.A."/>
            <person name="Aono N."/>
            <person name="Aoyama T."/>
            <person name="Ambrose B.A."/>
            <person name="Ashton N.W."/>
            <person name="Axtell M.J."/>
            <person name="Barker E."/>
            <person name="Barker M.S."/>
            <person name="Bennetzen J.L."/>
            <person name="Bonawitz N.D."/>
            <person name="Chapple C."/>
            <person name="Cheng C."/>
            <person name="Correa L.G."/>
            <person name="Dacre M."/>
            <person name="DeBarry J."/>
            <person name="Dreyer I."/>
            <person name="Elias M."/>
            <person name="Engstrom E.M."/>
            <person name="Estelle M."/>
            <person name="Feng L."/>
            <person name="Finet C."/>
            <person name="Floyd S.K."/>
            <person name="Frommer W.B."/>
            <person name="Fujita T."/>
            <person name="Gramzow L."/>
            <person name="Gutensohn M."/>
            <person name="Harholt J."/>
            <person name="Hattori M."/>
            <person name="Heyl A."/>
            <person name="Hirai T."/>
            <person name="Hiwatashi Y."/>
            <person name="Ishikawa M."/>
            <person name="Iwata M."/>
            <person name="Karol K.G."/>
            <person name="Koehler B."/>
            <person name="Kolukisaoglu U."/>
            <person name="Kubo M."/>
            <person name="Kurata T."/>
            <person name="Lalonde S."/>
            <person name="Li K."/>
            <person name="Li Y."/>
            <person name="Litt A."/>
            <person name="Lyons E."/>
            <person name="Manning G."/>
            <person name="Maruyama T."/>
            <person name="Michael T.P."/>
            <person name="Mikami K."/>
            <person name="Miyazaki S."/>
            <person name="Morinaga S."/>
            <person name="Murata T."/>
            <person name="Mueller-Roeber B."/>
            <person name="Nelson D.R."/>
            <person name="Obara M."/>
            <person name="Oguri Y."/>
            <person name="Olmstead R.G."/>
            <person name="Onodera N."/>
            <person name="Petersen B.L."/>
            <person name="Pils B."/>
            <person name="Prigge M."/>
            <person name="Rensing S.A."/>
            <person name="Riano-Pachon D.M."/>
            <person name="Roberts A.W."/>
            <person name="Sato Y."/>
            <person name="Scheller H.V."/>
            <person name="Schulz B."/>
            <person name="Schulz C."/>
            <person name="Shakirov E.V."/>
            <person name="Shibagaki N."/>
            <person name="Shinohara N."/>
            <person name="Shippen D.E."/>
            <person name="Soerensen I."/>
            <person name="Sotooka R."/>
            <person name="Sugimoto N."/>
            <person name="Sugita M."/>
            <person name="Sumikawa N."/>
            <person name="Tanurdzic M."/>
            <person name="Theissen G."/>
            <person name="Ulvskov P."/>
            <person name="Wakazuki S."/>
            <person name="Weng J.K."/>
            <person name="Willats W.W."/>
            <person name="Wipf D."/>
            <person name="Wolf P.G."/>
            <person name="Yang L."/>
            <person name="Zimmer A.D."/>
            <person name="Zhu Q."/>
            <person name="Mitros T."/>
            <person name="Hellsten U."/>
            <person name="Loque D."/>
            <person name="Otillar R."/>
            <person name="Salamov A."/>
            <person name="Schmutz J."/>
            <person name="Shapiro H."/>
            <person name="Lindquist E."/>
            <person name="Lucas S."/>
            <person name="Rokhsar D."/>
            <person name="Grigoriev I.V."/>
        </authorList>
    </citation>
    <scope>NUCLEOTIDE SEQUENCE [LARGE SCALE GENOMIC DNA]</scope>
</reference>
<dbReference type="KEGG" id="smo:SELMODRAFT_419193"/>
<name>D8S852_SELML</name>
<keyword evidence="1" id="KW-1133">Transmembrane helix</keyword>
<sequence>MDSTSVRNQESGKLSARPFITWLFGAVILRHSLDCASNVLLLFALFFARRARMTRLMIVSVILLLGASVSGNRELHGLLDSSSSPTSFPVDKEGFSARFKSSRKLLYRTQYGVCHRDSSRPSCEPFFNVTCEKGGSLGCWSCEMIQMCTPEAVGCYFHSMDNITYCGF</sequence>
<proteinExistence type="predicted"/>
<evidence type="ECO:0000313" key="2">
    <source>
        <dbReference type="EMBL" id="EFJ19360.1"/>
    </source>
</evidence>
<feature type="transmembrane region" description="Helical" evidence="1">
    <location>
        <begin position="20"/>
        <end position="48"/>
    </location>
</feature>
<accession>D8S852</accession>
<keyword evidence="3" id="KW-1185">Reference proteome</keyword>
<keyword evidence="1" id="KW-0812">Transmembrane</keyword>
<dbReference type="InParanoid" id="D8S852"/>
<evidence type="ECO:0000256" key="1">
    <source>
        <dbReference type="SAM" id="Phobius"/>
    </source>
</evidence>
<gene>
    <name evidence="2" type="ORF">SELMODRAFT_419193</name>
</gene>